<dbReference type="RefSeq" id="WP_272445728.1">
    <property type="nucleotide sequence ID" value="NZ_JAMQKC010000004.1"/>
</dbReference>
<dbReference type="Proteomes" id="UP001145069">
    <property type="component" value="Unassembled WGS sequence"/>
</dbReference>
<organism evidence="1 2">
    <name type="scientific">Aquibacillus salsiterrae</name>
    <dbReference type="NCBI Taxonomy" id="2950439"/>
    <lineage>
        <taxon>Bacteria</taxon>
        <taxon>Bacillati</taxon>
        <taxon>Bacillota</taxon>
        <taxon>Bacilli</taxon>
        <taxon>Bacillales</taxon>
        <taxon>Bacillaceae</taxon>
        <taxon>Aquibacillus</taxon>
    </lineage>
</organism>
<sequence>MVNKLLLLTAVSFLVLGPLNSIVNLREHPLAAIGDVTEPLKDPAYEDVG</sequence>
<evidence type="ECO:0000313" key="1">
    <source>
        <dbReference type="EMBL" id="MDC3416718.1"/>
    </source>
</evidence>
<proteinExistence type="predicted"/>
<evidence type="ECO:0000313" key="2">
    <source>
        <dbReference type="Proteomes" id="UP001145069"/>
    </source>
</evidence>
<comment type="caution">
    <text evidence="1">The sequence shown here is derived from an EMBL/GenBank/DDBJ whole genome shotgun (WGS) entry which is preliminary data.</text>
</comment>
<accession>A0A9X3WDH7</accession>
<reference evidence="1" key="1">
    <citation type="submission" date="2022-06" db="EMBL/GenBank/DDBJ databases">
        <title>Aquibacillus sp. a new bacterium isolated from soil saline samples.</title>
        <authorList>
            <person name="Galisteo C."/>
            <person name="De La Haba R."/>
            <person name="Sanchez-Porro C."/>
            <person name="Ventosa A."/>
        </authorList>
    </citation>
    <scope>NUCLEOTIDE SEQUENCE</scope>
    <source>
        <strain evidence="1">3ASR75-54</strain>
    </source>
</reference>
<name>A0A9X3WDH7_9BACI</name>
<protein>
    <submittedName>
        <fullName evidence="1">Uncharacterized protein</fullName>
    </submittedName>
</protein>
<gene>
    <name evidence="1" type="ORF">NC799_07275</name>
</gene>
<dbReference type="EMBL" id="JAMQKC010000004">
    <property type="protein sequence ID" value="MDC3416718.1"/>
    <property type="molecule type" value="Genomic_DNA"/>
</dbReference>
<dbReference type="AlphaFoldDB" id="A0A9X3WDH7"/>
<keyword evidence="2" id="KW-1185">Reference proteome</keyword>